<gene>
    <name evidence="2" type="ordered locus">SpiBuddy_1373</name>
</gene>
<reference evidence="3" key="1">
    <citation type="submission" date="2011-02" db="EMBL/GenBank/DDBJ databases">
        <title>Complete sequence of Spirochaeta sp. Buddy.</title>
        <authorList>
            <person name="Lucas S."/>
            <person name="Copeland A."/>
            <person name="Lapidus A."/>
            <person name="Cheng J.-F."/>
            <person name="Goodwin L."/>
            <person name="Pitluck S."/>
            <person name="Zeytun A."/>
            <person name="Detter J.C."/>
            <person name="Han C."/>
            <person name="Tapia R."/>
            <person name="Land M."/>
            <person name="Hauser L."/>
            <person name="Kyrpides N."/>
            <person name="Ivanova N."/>
            <person name="Mikhailova N."/>
            <person name="Pagani I."/>
            <person name="Ritalahti K.M."/>
            <person name="Loeffler F.E."/>
            <person name="Woyke T."/>
        </authorList>
    </citation>
    <scope>NUCLEOTIDE SEQUENCE [LARGE SCALE GENOMIC DNA]</scope>
    <source>
        <strain evidence="3">ATCC BAA-1886 / DSM 22777 / Buddy</strain>
    </source>
</reference>
<dbReference type="AlphaFoldDB" id="F0RYZ1"/>
<dbReference type="RefSeq" id="WP_013607048.1">
    <property type="nucleotide sequence ID" value="NC_015152.1"/>
</dbReference>
<dbReference type="OrthoDB" id="9851708at2"/>
<name>F0RYZ1_SPHGB</name>
<dbReference type="KEGG" id="sbu:SpiBuddy_1373"/>
<evidence type="ECO:0008006" key="4">
    <source>
        <dbReference type="Google" id="ProtNLM"/>
    </source>
</evidence>
<accession>F0RYZ1</accession>
<dbReference type="EMBL" id="CP002541">
    <property type="protein sequence ID" value="ADY13198.1"/>
    <property type="molecule type" value="Genomic_DNA"/>
</dbReference>
<feature type="transmembrane region" description="Helical" evidence="1">
    <location>
        <begin position="7"/>
        <end position="31"/>
    </location>
</feature>
<keyword evidence="1" id="KW-0812">Transmembrane</keyword>
<keyword evidence="3" id="KW-1185">Reference proteome</keyword>
<proteinExistence type="predicted"/>
<dbReference type="HOGENOM" id="CLU_1093730_0_0_12"/>
<organism evidence="2 3">
    <name type="scientific">Sphaerochaeta globosa (strain ATCC BAA-1886 / DSM 22777 / Buddy)</name>
    <name type="common">Spirochaeta sp. (strain Buddy)</name>
    <dbReference type="NCBI Taxonomy" id="158189"/>
    <lineage>
        <taxon>Bacteria</taxon>
        <taxon>Pseudomonadati</taxon>
        <taxon>Spirochaetota</taxon>
        <taxon>Spirochaetia</taxon>
        <taxon>Spirochaetales</taxon>
        <taxon>Sphaerochaetaceae</taxon>
        <taxon>Sphaerochaeta</taxon>
    </lineage>
</organism>
<protein>
    <recommendedName>
        <fullName evidence="4">Lipoprotein</fullName>
    </recommendedName>
</protein>
<evidence type="ECO:0000256" key="1">
    <source>
        <dbReference type="SAM" id="Phobius"/>
    </source>
</evidence>
<dbReference type="Proteomes" id="UP000008466">
    <property type="component" value="Chromosome"/>
</dbReference>
<evidence type="ECO:0000313" key="3">
    <source>
        <dbReference type="Proteomes" id="UP000008466"/>
    </source>
</evidence>
<keyword evidence="1" id="KW-1133">Transmembrane helix</keyword>
<dbReference type="STRING" id="158189.SpiBuddy_1373"/>
<sequence>MKMRIHILRLVSVFFLVLVLVGCGIAVIFYIDSYIDTNENDTPTTLSGTYRVTNDSFNNIALIEDDTGPSLWLGYVVSDSSTLSASGSIISKFNETYVRRPNGRTIDPFSESDPAVLTLSDNSYALFQFSDTNRLNDYAAPLYHATAVDHTSPEDTFTITKSDVDATHVQFTLAFDNAKFVSHIDDGILRRYDGTQFRNDVPYSEKGSFPDYFYSKNPSNELYCHIFAAITVTEGSFSNIYWTNLAYLGVLQLD</sequence>
<keyword evidence="1" id="KW-0472">Membrane</keyword>
<evidence type="ECO:0000313" key="2">
    <source>
        <dbReference type="EMBL" id="ADY13198.1"/>
    </source>
</evidence>
<dbReference type="PROSITE" id="PS51257">
    <property type="entry name" value="PROKAR_LIPOPROTEIN"/>
    <property type="match status" value="1"/>
</dbReference>